<evidence type="ECO:0000256" key="2">
    <source>
        <dbReference type="ARBA" id="ARBA00022692"/>
    </source>
</evidence>
<evidence type="ECO:0000313" key="8">
    <source>
        <dbReference type="Proteomes" id="UP001189429"/>
    </source>
</evidence>
<dbReference type="EMBL" id="CAUYUJ010014265">
    <property type="protein sequence ID" value="CAK0839050.1"/>
    <property type="molecule type" value="Genomic_DNA"/>
</dbReference>
<keyword evidence="2 6" id="KW-0812">Transmembrane</keyword>
<keyword evidence="4 6" id="KW-0472">Membrane</keyword>
<feature type="transmembrane region" description="Helical" evidence="6">
    <location>
        <begin position="73"/>
        <end position="89"/>
    </location>
</feature>
<feature type="region of interest" description="Disordered" evidence="5">
    <location>
        <begin position="1"/>
        <end position="38"/>
    </location>
</feature>
<proteinExistence type="predicted"/>
<comment type="caution">
    <text evidence="7">The sequence shown here is derived from an EMBL/GenBank/DDBJ whole genome shotgun (WGS) entry which is preliminary data.</text>
</comment>
<reference evidence="7" key="1">
    <citation type="submission" date="2023-10" db="EMBL/GenBank/DDBJ databases">
        <authorList>
            <person name="Chen Y."/>
            <person name="Shah S."/>
            <person name="Dougan E. K."/>
            <person name="Thang M."/>
            <person name="Chan C."/>
        </authorList>
    </citation>
    <scope>NUCLEOTIDE SEQUENCE [LARGE SCALE GENOMIC DNA]</scope>
</reference>
<dbReference type="Pfam" id="PF00939">
    <property type="entry name" value="Na_sulph_symp"/>
    <property type="match status" value="1"/>
</dbReference>
<evidence type="ECO:0000313" key="7">
    <source>
        <dbReference type="EMBL" id="CAK0839050.1"/>
    </source>
</evidence>
<dbReference type="Proteomes" id="UP001189429">
    <property type="component" value="Unassembled WGS sequence"/>
</dbReference>
<keyword evidence="3 6" id="KW-1133">Transmembrane helix</keyword>
<feature type="transmembrane region" description="Helical" evidence="6">
    <location>
        <begin position="125"/>
        <end position="143"/>
    </location>
</feature>
<evidence type="ECO:0000256" key="6">
    <source>
        <dbReference type="SAM" id="Phobius"/>
    </source>
</evidence>
<feature type="transmembrane region" description="Helical" evidence="6">
    <location>
        <begin position="95"/>
        <end position="113"/>
    </location>
</feature>
<evidence type="ECO:0000256" key="1">
    <source>
        <dbReference type="ARBA" id="ARBA00004141"/>
    </source>
</evidence>
<protein>
    <submittedName>
        <fullName evidence="7">Uncharacterized protein</fullName>
    </submittedName>
</protein>
<feature type="transmembrane region" description="Helical" evidence="6">
    <location>
        <begin position="46"/>
        <end position="66"/>
    </location>
</feature>
<sequence>MAPPAAAGAHESSDSDGLLGAPWAGESDGSESDGSGLGPAPRAAAVGFWLGPAGGAALGGCLALWAPAGVARGAQLLVGATFWVATWWLTEAMPLGVTSLLPVVLFPALGILSVEETVRSYSHRLCFLFLGGFQLAFAVERAGVQRRVALGMLGFTGTRPSGIVLGMMLSVGLLSMLLSNVSTTLMILPVVKSVAASVEGEGGFAKAILLSVCYAASTGGVGTIIGTPTNGVLMGQLSRGRRISFVQWLGFAAPLATVMLLLIWLLLVFRFGLSLRDVAAGPPRAVLSEAGLGLGPMSQAECRVSAVFALVVAGWVLREPSLTFLGCGPDAAAPVCSIGDEVVAIAATVLLFSVHAEGADGVRAPLLDWATFLKTPWDILLLFGAGFAIADGFLKTGLSGNIGAALASLQGCPTVLLVLVTVLLVTFLTELTSNVATASILLPVLGSMSCHLGLSPVVLMVPAGIACSCAYMLPIATPPNPSCSLPSSSRSWTWPALASRSTSGLRSASRSGS</sequence>
<feature type="transmembrane region" description="Helical" evidence="6">
    <location>
        <begin position="404"/>
        <end position="428"/>
    </location>
</feature>
<feature type="transmembrane region" description="Helical" evidence="6">
    <location>
        <begin position="245"/>
        <end position="269"/>
    </location>
</feature>
<feature type="transmembrane region" description="Helical" evidence="6">
    <location>
        <begin position="440"/>
        <end position="473"/>
    </location>
</feature>
<feature type="transmembrane region" description="Helical" evidence="6">
    <location>
        <begin position="203"/>
        <end position="225"/>
    </location>
</feature>
<dbReference type="PANTHER" id="PTHR10283">
    <property type="entry name" value="SOLUTE CARRIER FAMILY 13 MEMBER"/>
    <property type="match status" value="1"/>
</dbReference>
<feature type="transmembrane region" description="Helical" evidence="6">
    <location>
        <begin position="163"/>
        <end position="191"/>
    </location>
</feature>
<organism evidence="7 8">
    <name type="scientific">Prorocentrum cordatum</name>
    <dbReference type="NCBI Taxonomy" id="2364126"/>
    <lineage>
        <taxon>Eukaryota</taxon>
        <taxon>Sar</taxon>
        <taxon>Alveolata</taxon>
        <taxon>Dinophyceae</taxon>
        <taxon>Prorocentrales</taxon>
        <taxon>Prorocentraceae</taxon>
        <taxon>Prorocentrum</taxon>
    </lineage>
</organism>
<comment type="subcellular location">
    <subcellularLocation>
        <location evidence="1">Membrane</location>
        <topology evidence="1">Multi-pass membrane protein</topology>
    </subcellularLocation>
</comment>
<keyword evidence="8" id="KW-1185">Reference proteome</keyword>
<evidence type="ECO:0000256" key="4">
    <source>
        <dbReference type="ARBA" id="ARBA00023136"/>
    </source>
</evidence>
<dbReference type="InterPro" id="IPR001898">
    <property type="entry name" value="SLC13A/DASS"/>
</dbReference>
<gene>
    <name evidence="7" type="ORF">PCOR1329_LOCUS34832</name>
</gene>
<evidence type="ECO:0000256" key="5">
    <source>
        <dbReference type="SAM" id="MobiDB-lite"/>
    </source>
</evidence>
<dbReference type="NCBIfam" id="TIGR00785">
    <property type="entry name" value="dass"/>
    <property type="match status" value="1"/>
</dbReference>
<feature type="transmembrane region" description="Helical" evidence="6">
    <location>
        <begin position="379"/>
        <end position="398"/>
    </location>
</feature>
<name>A0ABN9T2E2_9DINO</name>
<dbReference type="PANTHER" id="PTHR10283:SF82">
    <property type="entry name" value="SOLUTE CARRIER FAMILY 13 MEMBER 2"/>
    <property type="match status" value="1"/>
</dbReference>
<evidence type="ECO:0000256" key="3">
    <source>
        <dbReference type="ARBA" id="ARBA00022989"/>
    </source>
</evidence>
<accession>A0ABN9T2E2</accession>